<dbReference type="EMBL" id="JANBVN010000007">
    <property type="protein sequence ID" value="KAJ9165036.1"/>
    <property type="molecule type" value="Genomic_DNA"/>
</dbReference>
<accession>A0AA38VPP3</accession>
<protein>
    <submittedName>
        <fullName evidence="4">C6 zinc finger protein</fullName>
    </submittedName>
</protein>
<name>A0AA38VPP3_9PEZI</name>
<dbReference type="CDD" id="cd00067">
    <property type="entry name" value="GAL4"/>
    <property type="match status" value="1"/>
</dbReference>
<dbReference type="SUPFAM" id="SSF57701">
    <property type="entry name" value="Zn2/Cys6 DNA-binding domain"/>
    <property type="match status" value="1"/>
</dbReference>
<organism evidence="4 5">
    <name type="scientific">Coniochaeta hoffmannii</name>
    <dbReference type="NCBI Taxonomy" id="91930"/>
    <lineage>
        <taxon>Eukaryota</taxon>
        <taxon>Fungi</taxon>
        <taxon>Dikarya</taxon>
        <taxon>Ascomycota</taxon>
        <taxon>Pezizomycotina</taxon>
        <taxon>Sordariomycetes</taxon>
        <taxon>Sordariomycetidae</taxon>
        <taxon>Coniochaetales</taxon>
        <taxon>Coniochaetaceae</taxon>
        <taxon>Coniochaeta</taxon>
    </lineage>
</organism>
<sequence length="464" mass="52408">MDFTSEEFGMPLMVLDGDQQEFDYGAFLQEDDDADYMGEDSSASTSTNNPGITPPGQSPLGAGASPGVATRPGSSALVRSTSEIQRQKQRLERRGHTKSRRGCFNCKRRRIKCQETRPACGHCVKTGLNCEYPSAPQVVHQPQHQIPLFSLQDMRFFQHFLIHCYPHHPIGAESIWTHEIPCLSEKYEYLMHAILGLAASDLSVQKDPTLVAFAMNHRLKAIKAIKKTLSDVPRADTFEEGNALMATCFALTFQSVLLDDGMVEYMTFIRGIVIVAIQMYLKGANLLFGQFLGDKQTEALRPLLEKVPLIEHGWAADAVAAIEGLGPLCVSPMETQYHERILDMARQLQVSSFLAYKSMSQHYAWWMMLPHEQFRQIIDPDNQVCILLASHWIALKQIMATITETEWRASGEPNKSGNDIEIGIIRWLKYLNGLVDRDHVAYNQWPMWVEAQLERDVGFFGKTR</sequence>
<evidence type="ECO:0000259" key="3">
    <source>
        <dbReference type="PROSITE" id="PS50048"/>
    </source>
</evidence>
<dbReference type="GO" id="GO:0008270">
    <property type="term" value="F:zinc ion binding"/>
    <property type="evidence" value="ECO:0007669"/>
    <property type="project" value="InterPro"/>
</dbReference>
<dbReference type="PROSITE" id="PS00463">
    <property type="entry name" value="ZN2_CY6_FUNGAL_1"/>
    <property type="match status" value="1"/>
</dbReference>
<evidence type="ECO:0000313" key="4">
    <source>
        <dbReference type="EMBL" id="KAJ9165036.1"/>
    </source>
</evidence>
<evidence type="ECO:0000313" key="5">
    <source>
        <dbReference type="Proteomes" id="UP001174691"/>
    </source>
</evidence>
<dbReference type="InterPro" id="IPR036864">
    <property type="entry name" value="Zn2-C6_fun-type_DNA-bd_sf"/>
</dbReference>
<dbReference type="AlphaFoldDB" id="A0AA38VPP3"/>
<comment type="caution">
    <text evidence="4">The sequence shown here is derived from an EMBL/GenBank/DDBJ whole genome shotgun (WGS) entry which is preliminary data.</text>
</comment>
<dbReference type="SMART" id="SM00066">
    <property type="entry name" value="GAL4"/>
    <property type="match status" value="1"/>
</dbReference>
<reference evidence="4" key="1">
    <citation type="submission" date="2022-07" db="EMBL/GenBank/DDBJ databases">
        <title>Fungi with potential for degradation of polypropylene.</title>
        <authorList>
            <person name="Gostincar C."/>
        </authorList>
    </citation>
    <scope>NUCLEOTIDE SEQUENCE</scope>
    <source>
        <strain evidence="4">EXF-13287</strain>
    </source>
</reference>
<dbReference type="Proteomes" id="UP001174691">
    <property type="component" value="Unassembled WGS sequence"/>
</dbReference>
<keyword evidence="1" id="KW-0539">Nucleus</keyword>
<feature type="domain" description="Zn(2)-C6 fungal-type" evidence="3">
    <location>
        <begin position="102"/>
        <end position="132"/>
    </location>
</feature>
<dbReference type="GO" id="GO:0001228">
    <property type="term" value="F:DNA-binding transcription activator activity, RNA polymerase II-specific"/>
    <property type="evidence" value="ECO:0007669"/>
    <property type="project" value="TreeGrafter"/>
</dbReference>
<dbReference type="PROSITE" id="PS50048">
    <property type="entry name" value="ZN2_CY6_FUNGAL_2"/>
    <property type="match status" value="1"/>
</dbReference>
<feature type="compositionally biased region" description="Basic and acidic residues" evidence="2">
    <location>
        <begin position="85"/>
        <end position="94"/>
    </location>
</feature>
<dbReference type="Pfam" id="PF00172">
    <property type="entry name" value="Zn_clus"/>
    <property type="match status" value="1"/>
</dbReference>
<evidence type="ECO:0000256" key="2">
    <source>
        <dbReference type="SAM" id="MobiDB-lite"/>
    </source>
</evidence>
<dbReference type="InterPro" id="IPR001138">
    <property type="entry name" value="Zn2Cys6_DnaBD"/>
</dbReference>
<proteinExistence type="predicted"/>
<dbReference type="PANTHER" id="PTHR47784:SF7">
    <property type="entry name" value="ZN(II)2CYS6 TRANSCRIPTION FACTOR (EUROFUNG)"/>
    <property type="match status" value="1"/>
</dbReference>
<dbReference type="Gene3D" id="4.10.240.10">
    <property type="entry name" value="Zn(2)-C6 fungal-type DNA-binding domain"/>
    <property type="match status" value="1"/>
</dbReference>
<feature type="compositionally biased region" description="Polar residues" evidence="2">
    <location>
        <begin position="41"/>
        <end position="51"/>
    </location>
</feature>
<evidence type="ECO:0000256" key="1">
    <source>
        <dbReference type="ARBA" id="ARBA00023242"/>
    </source>
</evidence>
<keyword evidence="5" id="KW-1185">Reference proteome</keyword>
<gene>
    <name evidence="4" type="ORF">NKR19_g825</name>
</gene>
<dbReference type="PANTHER" id="PTHR47784">
    <property type="entry name" value="STEROL UPTAKE CONTROL PROTEIN 2"/>
    <property type="match status" value="1"/>
</dbReference>
<dbReference type="PRINTS" id="PR00755">
    <property type="entry name" value="AFLATOXINBRP"/>
</dbReference>
<dbReference type="InterPro" id="IPR053157">
    <property type="entry name" value="Sterol_Uptake_Regulator"/>
</dbReference>
<feature type="compositionally biased region" description="Acidic residues" evidence="2">
    <location>
        <begin position="29"/>
        <end position="38"/>
    </location>
</feature>
<feature type="region of interest" description="Disordered" evidence="2">
    <location>
        <begin position="23"/>
        <end position="96"/>
    </location>
</feature>